<evidence type="ECO:0000313" key="3">
    <source>
        <dbReference type="Proteomes" id="UP001165065"/>
    </source>
</evidence>
<reference evidence="3" key="1">
    <citation type="journal article" date="2023" name="Commun. Biol.">
        <title>Genome analysis of Parmales, the sister group of diatoms, reveals the evolutionary specialization of diatoms from phago-mixotrophs to photoautotrophs.</title>
        <authorList>
            <person name="Ban H."/>
            <person name="Sato S."/>
            <person name="Yoshikawa S."/>
            <person name="Yamada K."/>
            <person name="Nakamura Y."/>
            <person name="Ichinomiya M."/>
            <person name="Sato N."/>
            <person name="Blanc-Mathieu R."/>
            <person name="Endo H."/>
            <person name="Kuwata A."/>
            <person name="Ogata H."/>
        </authorList>
    </citation>
    <scope>NUCLEOTIDE SEQUENCE [LARGE SCALE GENOMIC DNA]</scope>
</reference>
<dbReference type="Proteomes" id="UP001165065">
    <property type="component" value="Unassembled WGS sequence"/>
</dbReference>
<gene>
    <name evidence="2" type="ORF">TrCOL_g3486</name>
</gene>
<organism evidence="2 3">
    <name type="scientific">Triparma columacea</name>
    <dbReference type="NCBI Taxonomy" id="722753"/>
    <lineage>
        <taxon>Eukaryota</taxon>
        <taxon>Sar</taxon>
        <taxon>Stramenopiles</taxon>
        <taxon>Ochrophyta</taxon>
        <taxon>Bolidophyceae</taxon>
        <taxon>Parmales</taxon>
        <taxon>Triparmaceae</taxon>
        <taxon>Triparma</taxon>
    </lineage>
</organism>
<feature type="region of interest" description="Disordered" evidence="1">
    <location>
        <begin position="976"/>
        <end position="1064"/>
    </location>
</feature>
<comment type="caution">
    <text evidence="2">The sequence shown here is derived from an EMBL/GenBank/DDBJ whole genome shotgun (WGS) entry which is preliminary data.</text>
</comment>
<name>A0A9W7L1W6_9STRA</name>
<accession>A0A9W7L1W6</accession>
<feature type="compositionally biased region" description="Basic and acidic residues" evidence="1">
    <location>
        <begin position="1006"/>
        <end position="1020"/>
    </location>
</feature>
<evidence type="ECO:0000313" key="2">
    <source>
        <dbReference type="EMBL" id="GMI20561.1"/>
    </source>
</evidence>
<sequence length="1257" mass="138358">MFSDTKLRLEEREGAGEKWYVTKRVEAAIMKKDWRCWCTAGYAALKLGRWKIEGGGGEGGEEGVISTMEWFQTALGDFQTAIELVRKGGKAWQECMLAIAEAETRIRILLWHFENGGVGMELLRIDGDKEAKGIRGTPSVAPQVYREIWDSQIHTRTPHTGAQHDHLPPPRPRNLMELQQSASRNIRTLEIISVGPHTSTTSTTPNTTSSPFGVCWDTSGVELGWEWATGTGMETKGWIEIRRRTRMHHRLSGVNGSLDSSLSALLTATTGTSSTTSSPEDVPGYCNFTPCPTFTGARKGWVFKTGIEGVGYYVDWENPSMPRYYDVEYHERKLRLREEEDGMVDRKGRMEIGVRKEVYRRRLKGWRDVQGGRLVTNLLPKGTIKEVVSTTEAYAWSLVTEGEYEHCLNVIKWGREVMRRRWRRNRDMEDEYDGKIMLAVREKIWDKEGEVEARKGGGKRKKVLGVEAEDNDDDEGWGFDDDNLLLGISSSSKKSSTFSNDDDSSSDSKVDNEDLLEACRMGALGPAVDGMEGICLIAQGKGIKVGAKQIRQWLDWMDLGVYKTSRTPPSPTSSPLSRSSISYQIARACSYKGSLAGTAGREVIEGLRGDSDEWEEAARAIIQIEGVEGTAEDSDDEEEVENLEELGEDELKTIDRLGNGLQGYCKFSETACEALEFSPVDRARLKAIVVGSKWVLDTCWTPGFGAQVERTLKRACETVLKLSNWKVTGNKTTDGCSWGQESCAKRHLHMHHILRSLVQEGCGGKEDERVEVIYGLLKEKLRAPDGTEGWCKWASNVRSGGLEMPAVSNFGPWSELRSSGGRSEEVGDDVVSLFVAYAESVVMRGGEGNFKDAVAIVTGYVEARSGVKVWEIKGRVEGGKGEKGGGGEKNEYMGWLDRKKKSKKKSHDSFGILLLSQVRPNLRLGVTVSYLSPSTGLRSTCVAVGSVGSGNGAMTRIREEGTGEIIEAKANVLQLVGGMPQGKRKKGGGGGGRGGEGKRKRRRRKGGEEDGEGGKRKGKEDFDEEVLSSDYEDSEVEAEEMAGGSDVGEEEDGGGSEVDEHARGCEFGTDMSATFLKEGFMKESKEKDTVFFTRSELGSSDLSLKLELLRTQRRTVAVEARMICTIVALARTLHDGNVGWAGDGLVRALEVVGLGRGWGERGKWARLVMEAEGVLLPKATGGGEEGRLRVNRRNMKNVGFNAAVLMVAMVGKNAGWEEEWKGIADAVNWDMGGEGGEWLRRTGREWGLGGGRVEGGV</sequence>
<evidence type="ECO:0000256" key="1">
    <source>
        <dbReference type="SAM" id="MobiDB-lite"/>
    </source>
</evidence>
<proteinExistence type="predicted"/>
<feature type="compositionally biased region" description="Acidic residues" evidence="1">
    <location>
        <begin position="1021"/>
        <end position="1040"/>
    </location>
</feature>
<dbReference type="AlphaFoldDB" id="A0A9W7L1W6"/>
<dbReference type="EMBL" id="BRYA01000515">
    <property type="protein sequence ID" value="GMI20561.1"/>
    <property type="molecule type" value="Genomic_DNA"/>
</dbReference>
<dbReference type="OrthoDB" id="42462at2759"/>
<protein>
    <submittedName>
        <fullName evidence="2">Uncharacterized protein</fullName>
    </submittedName>
</protein>
<keyword evidence="3" id="KW-1185">Reference proteome</keyword>